<evidence type="ECO:0000313" key="3">
    <source>
        <dbReference type="Proteomes" id="UP000005408"/>
    </source>
</evidence>
<name>A0A8W8NCD5_MAGGI</name>
<dbReference type="InterPro" id="IPR015938">
    <property type="entry name" value="Glycine_N-acyltransferase_N"/>
</dbReference>
<sequence length="142" mass="16190">MAHRILCDDYCSLEKSLKNDMPFSVSAYYIVTQLIKGSLTNRSVWVDSWPTYSVVVVSDNQHKNAGLQRVCCFCRDIKNTLALDTVLQHVAKLLSNTLLLFGLRFGVLDQLLSYRSAAYRVSNDAVVMHMPKENIRQMFVLL</sequence>
<feature type="domain" description="Glycine N-acyltransferase N-terminal" evidence="1">
    <location>
        <begin position="12"/>
        <end position="63"/>
    </location>
</feature>
<accession>A0A8W8NCD5</accession>
<keyword evidence="3" id="KW-1185">Reference proteome</keyword>
<organism evidence="2 3">
    <name type="scientific">Magallana gigas</name>
    <name type="common">Pacific oyster</name>
    <name type="synonym">Crassostrea gigas</name>
    <dbReference type="NCBI Taxonomy" id="29159"/>
    <lineage>
        <taxon>Eukaryota</taxon>
        <taxon>Metazoa</taxon>
        <taxon>Spiralia</taxon>
        <taxon>Lophotrochozoa</taxon>
        <taxon>Mollusca</taxon>
        <taxon>Bivalvia</taxon>
        <taxon>Autobranchia</taxon>
        <taxon>Pteriomorphia</taxon>
        <taxon>Ostreida</taxon>
        <taxon>Ostreoidea</taxon>
        <taxon>Ostreidae</taxon>
        <taxon>Magallana</taxon>
    </lineage>
</organism>
<evidence type="ECO:0000313" key="2">
    <source>
        <dbReference type="EnsemblMetazoa" id="G4751.2:cds"/>
    </source>
</evidence>
<dbReference type="GO" id="GO:0005739">
    <property type="term" value="C:mitochondrion"/>
    <property type="evidence" value="ECO:0007669"/>
    <property type="project" value="InterPro"/>
</dbReference>
<reference evidence="2" key="1">
    <citation type="submission" date="2022-08" db="UniProtKB">
        <authorList>
            <consortium name="EnsemblMetazoa"/>
        </authorList>
    </citation>
    <scope>IDENTIFICATION</scope>
    <source>
        <strain evidence="2">05x7-T-G4-1.051#20</strain>
    </source>
</reference>
<dbReference type="EnsemblMetazoa" id="G4751.2">
    <property type="protein sequence ID" value="G4751.2:cds"/>
    <property type="gene ID" value="G4751"/>
</dbReference>
<dbReference type="GO" id="GO:0047961">
    <property type="term" value="F:glycine N-acyltransferase activity"/>
    <property type="evidence" value="ECO:0007669"/>
    <property type="project" value="InterPro"/>
</dbReference>
<dbReference type="Pfam" id="PF06021">
    <property type="entry name" value="Gly_acyl_tr_N"/>
    <property type="match status" value="1"/>
</dbReference>
<protein>
    <recommendedName>
        <fullName evidence="1">Glycine N-acyltransferase N-terminal domain-containing protein</fullName>
    </recommendedName>
</protein>
<evidence type="ECO:0000259" key="1">
    <source>
        <dbReference type="Pfam" id="PF06021"/>
    </source>
</evidence>
<proteinExistence type="predicted"/>
<dbReference type="AlphaFoldDB" id="A0A8W8NCD5"/>
<dbReference type="Proteomes" id="UP000005408">
    <property type="component" value="Unassembled WGS sequence"/>
</dbReference>